<name>A0A0G1QE66_9BACT</name>
<keyword evidence="1" id="KW-1133">Transmembrane helix</keyword>
<protein>
    <submittedName>
        <fullName evidence="2">Uncharacterized protein</fullName>
    </submittedName>
</protein>
<keyword evidence="1" id="KW-0472">Membrane</keyword>
<organism evidence="2 3">
    <name type="scientific">Candidatus Magasanikbacteria bacterium GW2011_GWA2_45_39</name>
    <dbReference type="NCBI Taxonomy" id="1619041"/>
    <lineage>
        <taxon>Bacteria</taxon>
        <taxon>Candidatus Magasanikiibacteriota</taxon>
    </lineage>
</organism>
<proteinExistence type="predicted"/>
<comment type="caution">
    <text evidence="2">The sequence shown here is derived from an EMBL/GenBank/DDBJ whole genome shotgun (WGS) entry which is preliminary data.</text>
</comment>
<keyword evidence="1" id="KW-0812">Transmembrane</keyword>
<dbReference type="AlphaFoldDB" id="A0A0G1QE66"/>
<sequence>MELNFRAKIIIWVVGGILIITLIAGGLWWFLRVRKSGMSGATSGQKEETKVVVKLLPTPSLEEAKDKMPRVSVKEMKQQTSVAVVVREFVERFGSFSPDSDMVNFDEVKPLATASFIAWMEGYKKQALAGLPTDVKGITTRFVSLKTLAGDDAHQSLEAATQREENTGSAKRVYYQRMLVKLVLEDSAWKVDGAYWQAKE</sequence>
<gene>
    <name evidence="2" type="ORF">UX10_C0018G0016</name>
</gene>
<evidence type="ECO:0000313" key="2">
    <source>
        <dbReference type="EMBL" id="KKU06945.1"/>
    </source>
</evidence>
<dbReference type="EMBL" id="LCKX01000018">
    <property type="protein sequence ID" value="KKU06945.1"/>
    <property type="molecule type" value="Genomic_DNA"/>
</dbReference>
<reference evidence="2 3" key="1">
    <citation type="journal article" date="2015" name="Nature">
        <title>rRNA introns, odd ribosomes, and small enigmatic genomes across a large radiation of phyla.</title>
        <authorList>
            <person name="Brown C.T."/>
            <person name="Hug L.A."/>
            <person name="Thomas B.C."/>
            <person name="Sharon I."/>
            <person name="Castelle C.J."/>
            <person name="Singh A."/>
            <person name="Wilkins M.J."/>
            <person name="Williams K.H."/>
            <person name="Banfield J.F."/>
        </authorList>
    </citation>
    <scope>NUCLEOTIDE SEQUENCE [LARGE SCALE GENOMIC DNA]</scope>
</reference>
<feature type="transmembrane region" description="Helical" evidence="1">
    <location>
        <begin position="9"/>
        <end position="31"/>
    </location>
</feature>
<dbReference type="Proteomes" id="UP000033999">
    <property type="component" value="Unassembled WGS sequence"/>
</dbReference>
<evidence type="ECO:0000313" key="3">
    <source>
        <dbReference type="Proteomes" id="UP000033999"/>
    </source>
</evidence>
<evidence type="ECO:0000256" key="1">
    <source>
        <dbReference type="SAM" id="Phobius"/>
    </source>
</evidence>
<accession>A0A0G1QE66</accession>